<feature type="non-terminal residue" evidence="1">
    <location>
        <position position="1"/>
    </location>
</feature>
<proteinExistence type="predicted"/>
<protein>
    <submittedName>
        <fullName evidence="1">Uncharacterized protein</fullName>
    </submittedName>
</protein>
<accession>A0ACC3DR12</accession>
<gene>
    <name evidence="1" type="ORF">LTS18_006056</name>
</gene>
<dbReference type="Proteomes" id="UP001186974">
    <property type="component" value="Unassembled WGS sequence"/>
</dbReference>
<reference evidence="1" key="1">
    <citation type="submission" date="2024-09" db="EMBL/GenBank/DDBJ databases">
        <title>Black Yeasts Isolated from many extreme environments.</title>
        <authorList>
            <person name="Coleine C."/>
            <person name="Stajich J.E."/>
            <person name="Selbmann L."/>
        </authorList>
    </citation>
    <scope>NUCLEOTIDE SEQUENCE</scope>
    <source>
        <strain evidence="1">CCFEE 5737</strain>
    </source>
</reference>
<keyword evidence="2" id="KW-1185">Reference proteome</keyword>
<comment type="caution">
    <text evidence="1">The sequence shown here is derived from an EMBL/GenBank/DDBJ whole genome shotgun (WGS) entry which is preliminary data.</text>
</comment>
<organism evidence="1 2">
    <name type="scientific">Coniosporium uncinatum</name>
    <dbReference type="NCBI Taxonomy" id="93489"/>
    <lineage>
        <taxon>Eukaryota</taxon>
        <taxon>Fungi</taxon>
        <taxon>Dikarya</taxon>
        <taxon>Ascomycota</taxon>
        <taxon>Pezizomycotina</taxon>
        <taxon>Dothideomycetes</taxon>
        <taxon>Dothideomycetes incertae sedis</taxon>
        <taxon>Coniosporium</taxon>
    </lineage>
</organism>
<feature type="non-terminal residue" evidence="1">
    <location>
        <position position="126"/>
    </location>
</feature>
<sequence>VWPIDWLMGLKGALPESYISEKKFPKVFAWARRFRAHVDTKKKALGKPVTLSDEDAVKFVLSASTQQSGADDVVDQTDPLGLKSGEEVTVWPIESGMTGKDTGKLRTLSPEEVVIEKETRETGKNI</sequence>
<evidence type="ECO:0000313" key="2">
    <source>
        <dbReference type="Proteomes" id="UP001186974"/>
    </source>
</evidence>
<name>A0ACC3DR12_9PEZI</name>
<evidence type="ECO:0000313" key="1">
    <source>
        <dbReference type="EMBL" id="KAK3078981.1"/>
    </source>
</evidence>
<dbReference type="EMBL" id="JAWDJW010001467">
    <property type="protein sequence ID" value="KAK3078981.1"/>
    <property type="molecule type" value="Genomic_DNA"/>
</dbReference>